<name>A0A6J7NNP1_9ZZZZ</name>
<dbReference type="AlphaFoldDB" id="A0A6J7NNP1"/>
<keyword evidence="2" id="KW-1133">Transmembrane helix</keyword>
<evidence type="ECO:0000256" key="2">
    <source>
        <dbReference type="SAM" id="Phobius"/>
    </source>
</evidence>
<keyword evidence="2" id="KW-0812">Transmembrane</keyword>
<sequence>MSSRDNGLSASRYTPLLELDPPLVEQVLDLLAAAGIAAYVEPVEGDRGPYQDVQLPERVLMRLQVQHDRAADARATVGAHLPQLKAAFLADSAARDDRSAIAANEVDAAWARIVAGYDVAPDAVGRWSAAEDLDEPPTTGSGLSRRLVRRNDRDDPSEAASPPEVDSPTFSGDPRAYVVDDPDEHFVPPPPPPRPETDVVTRMAWAGLVGGPALVLLIAVLGLQIEPWVVLIALLAFCGGVATLVARMGDHRRHDDDDWNDGAVV</sequence>
<feature type="transmembrane region" description="Helical" evidence="2">
    <location>
        <begin position="203"/>
        <end position="222"/>
    </location>
</feature>
<accession>A0A6J7NNP1</accession>
<organism evidence="3">
    <name type="scientific">freshwater metagenome</name>
    <dbReference type="NCBI Taxonomy" id="449393"/>
    <lineage>
        <taxon>unclassified sequences</taxon>
        <taxon>metagenomes</taxon>
        <taxon>ecological metagenomes</taxon>
    </lineage>
</organism>
<proteinExistence type="predicted"/>
<keyword evidence="2" id="KW-0472">Membrane</keyword>
<evidence type="ECO:0000256" key="1">
    <source>
        <dbReference type="SAM" id="MobiDB-lite"/>
    </source>
</evidence>
<feature type="region of interest" description="Disordered" evidence="1">
    <location>
        <begin position="128"/>
        <end position="196"/>
    </location>
</feature>
<feature type="transmembrane region" description="Helical" evidence="2">
    <location>
        <begin position="228"/>
        <end position="246"/>
    </location>
</feature>
<reference evidence="3" key="1">
    <citation type="submission" date="2020-05" db="EMBL/GenBank/DDBJ databases">
        <authorList>
            <person name="Chiriac C."/>
            <person name="Salcher M."/>
            <person name="Ghai R."/>
            <person name="Kavagutti S V."/>
        </authorList>
    </citation>
    <scope>NUCLEOTIDE SEQUENCE</scope>
</reference>
<protein>
    <submittedName>
        <fullName evidence="3">Unannotated protein</fullName>
    </submittedName>
</protein>
<dbReference type="EMBL" id="CAFBOZ010000027">
    <property type="protein sequence ID" value="CAB4995060.1"/>
    <property type="molecule type" value="Genomic_DNA"/>
</dbReference>
<evidence type="ECO:0000313" key="3">
    <source>
        <dbReference type="EMBL" id="CAB4995060.1"/>
    </source>
</evidence>
<gene>
    <name evidence="3" type="ORF">UFOPK3992_00300</name>
</gene>